<evidence type="ECO:0000256" key="3">
    <source>
        <dbReference type="ARBA" id="ARBA00022475"/>
    </source>
</evidence>
<evidence type="ECO:0000256" key="4">
    <source>
        <dbReference type="ARBA" id="ARBA00022692"/>
    </source>
</evidence>
<name>A0ABW6HEM4_9ACTN</name>
<evidence type="ECO:0000313" key="12">
    <source>
        <dbReference type="Proteomes" id="UP001599756"/>
    </source>
</evidence>
<keyword evidence="3" id="KW-1003">Cell membrane</keyword>
<feature type="transmembrane region" description="Helical" evidence="9">
    <location>
        <begin position="309"/>
        <end position="326"/>
    </location>
</feature>
<evidence type="ECO:0000256" key="6">
    <source>
        <dbReference type="ARBA" id="ARBA00023136"/>
    </source>
</evidence>
<feature type="transmembrane region" description="Helical" evidence="9">
    <location>
        <begin position="380"/>
        <end position="401"/>
    </location>
</feature>
<evidence type="ECO:0000256" key="5">
    <source>
        <dbReference type="ARBA" id="ARBA00022989"/>
    </source>
</evidence>
<feature type="transmembrane region" description="Helical" evidence="9">
    <location>
        <begin position="211"/>
        <end position="230"/>
    </location>
</feature>
<feature type="transmembrane region" description="Helical" evidence="9">
    <location>
        <begin position="79"/>
        <end position="104"/>
    </location>
</feature>
<dbReference type="Proteomes" id="UP001599756">
    <property type="component" value="Unassembled WGS sequence"/>
</dbReference>
<dbReference type="PANTHER" id="PTHR42703:SF1">
    <property type="entry name" value="NA(+)_H(+) ANTIPORTER SUBUNIT D1"/>
    <property type="match status" value="1"/>
</dbReference>
<feature type="transmembrane region" description="Helical" evidence="9">
    <location>
        <begin position="38"/>
        <end position="59"/>
    </location>
</feature>
<dbReference type="EMBL" id="JBHYTS010000067">
    <property type="protein sequence ID" value="MFE1754791.1"/>
    <property type="molecule type" value="Genomic_DNA"/>
</dbReference>
<evidence type="ECO:0000256" key="7">
    <source>
        <dbReference type="RuleBase" id="RU000320"/>
    </source>
</evidence>
<feature type="transmembrane region" description="Helical" evidence="9">
    <location>
        <begin position="477"/>
        <end position="495"/>
    </location>
</feature>
<feature type="transmembrane region" description="Helical" evidence="9">
    <location>
        <begin position="242"/>
        <end position="264"/>
    </location>
</feature>
<keyword evidence="12" id="KW-1185">Reference proteome</keyword>
<dbReference type="InterPro" id="IPR001750">
    <property type="entry name" value="ND/Mrp_TM"/>
</dbReference>
<comment type="caution">
    <text evidence="11">The sequence shown here is derived from an EMBL/GenBank/DDBJ whole genome shotgun (WGS) entry which is preliminary data.</text>
</comment>
<keyword evidence="4 7" id="KW-0812">Transmembrane</keyword>
<feature type="transmembrane region" description="Helical" evidence="9">
    <location>
        <begin position="284"/>
        <end position="302"/>
    </location>
</feature>
<evidence type="ECO:0000259" key="10">
    <source>
        <dbReference type="Pfam" id="PF00361"/>
    </source>
</evidence>
<proteinExistence type="inferred from homology"/>
<evidence type="ECO:0000256" key="8">
    <source>
        <dbReference type="SAM" id="MobiDB-lite"/>
    </source>
</evidence>
<evidence type="ECO:0000256" key="2">
    <source>
        <dbReference type="ARBA" id="ARBA00005346"/>
    </source>
</evidence>
<protein>
    <submittedName>
        <fullName evidence="11">Complex I subunit 5 family protein</fullName>
    </submittedName>
</protein>
<evidence type="ECO:0000313" key="11">
    <source>
        <dbReference type="EMBL" id="MFE1754791.1"/>
    </source>
</evidence>
<dbReference type="InterPro" id="IPR050586">
    <property type="entry name" value="CPA3_Na-H_Antiporter_D"/>
</dbReference>
<feature type="transmembrane region" description="Helical" evidence="9">
    <location>
        <begin position="136"/>
        <end position="156"/>
    </location>
</feature>
<keyword evidence="6 9" id="KW-0472">Membrane</keyword>
<gene>
    <name evidence="11" type="ORF">ACFW88_30345</name>
</gene>
<feature type="transmembrane region" description="Helical" evidence="9">
    <location>
        <begin position="413"/>
        <end position="433"/>
    </location>
</feature>
<feature type="transmembrane region" description="Helical" evidence="9">
    <location>
        <begin position="6"/>
        <end position="26"/>
    </location>
</feature>
<feature type="transmembrane region" description="Helical" evidence="9">
    <location>
        <begin position="536"/>
        <end position="556"/>
    </location>
</feature>
<feature type="transmembrane region" description="Helical" evidence="9">
    <location>
        <begin position="593"/>
        <end position="612"/>
    </location>
</feature>
<comment type="similarity">
    <text evidence="2">Belongs to the CPA3 antiporters (TC 2.A.63) subunit D family.</text>
</comment>
<accession>A0ABW6HEM4</accession>
<evidence type="ECO:0000256" key="1">
    <source>
        <dbReference type="ARBA" id="ARBA00004651"/>
    </source>
</evidence>
<evidence type="ECO:0000256" key="9">
    <source>
        <dbReference type="SAM" id="Phobius"/>
    </source>
</evidence>
<feature type="domain" description="NADH:quinone oxidoreductase/Mrp antiporter transmembrane" evidence="10">
    <location>
        <begin position="133"/>
        <end position="424"/>
    </location>
</feature>
<feature type="transmembrane region" description="Helical" evidence="9">
    <location>
        <begin position="111"/>
        <end position="130"/>
    </location>
</feature>
<dbReference type="RefSeq" id="WP_381842970.1">
    <property type="nucleotide sequence ID" value="NZ_JBHYTS010000067.1"/>
</dbReference>
<organism evidence="11 12">
    <name type="scientific">Streptomyces anandii</name>
    <dbReference type="NCBI Taxonomy" id="285454"/>
    <lineage>
        <taxon>Bacteria</taxon>
        <taxon>Bacillati</taxon>
        <taxon>Actinomycetota</taxon>
        <taxon>Actinomycetes</taxon>
        <taxon>Kitasatosporales</taxon>
        <taxon>Streptomycetaceae</taxon>
        <taxon>Streptomyces</taxon>
    </lineage>
</organism>
<keyword evidence="5 9" id="KW-1133">Transmembrane helix</keyword>
<dbReference type="PANTHER" id="PTHR42703">
    <property type="entry name" value="NADH DEHYDROGENASE"/>
    <property type="match status" value="1"/>
</dbReference>
<reference evidence="11 12" key="1">
    <citation type="submission" date="2024-09" db="EMBL/GenBank/DDBJ databases">
        <title>The Natural Products Discovery Center: Release of the First 8490 Sequenced Strains for Exploring Actinobacteria Biosynthetic Diversity.</title>
        <authorList>
            <person name="Kalkreuter E."/>
            <person name="Kautsar S.A."/>
            <person name="Yang D."/>
            <person name="Bader C.D."/>
            <person name="Teijaro C.N."/>
            <person name="Fluegel L."/>
            <person name="Davis C.M."/>
            <person name="Simpson J.R."/>
            <person name="Lauterbach L."/>
            <person name="Steele A.D."/>
            <person name="Gui C."/>
            <person name="Meng S."/>
            <person name="Li G."/>
            <person name="Viehrig K."/>
            <person name="Ye F."/>
            <person name="Su P."/>
            <person name="Kiefer A.F."/>
            <person name="Nichols A."/>
            <person name="Cepeda A.J."/>
            <person name="Yan W."/>
            <person name="Fan B."/>
            <person name="Jiang Y."/>
            <person name="Adhikari A."/>
            <person name="Zheng C.-J."/>
            <person name="Schuster L."/>
            <person name="Cowan T.M."/>
            <person name="Smanski M.J."/>
            <person name="Chevrette M.G."/>
            <person name="De Carvalho L.P.S."/>
            <person name="Shen B."/>
        </authorList>
    </citation>
    <scope>NUCLEOTIDE SEQUENCE [LARGE SCALE GENOMIC DNA]</scope>
    <source>
        <strain evidence="11 12">NPDC059500</strain>
    </source>
</reference>
<feature type="region of interest" description="Disordered" evidence="8">
    <location>
        <begin position="446"/>
        <end position="470"/>
    </location>
</feature>
<dbReference type="Pfam" id="PF00361">
    <property type="entry name" value="Proton_antipo_M"/>
    <property type="match status" value="1"/>
</dbReference>
<feature type="transmembrane region" description="Helical" evidence="9">
    <location>
        <begin position="168"/>
        <end position="191"/>
    </location>
</feature>
<feature type="transmembrane region" description="Helical" evidence="9">
    <location>
        <begin position="338"/>
        <end position="359"/>
    </location>
</feature>
<comment type="subcellular location">
    <subcellularLocation>
        <location evidence="1">Cell membrane</location>
        <topology evidence="1">Multi-pass membrane protein</topology>
    </subcellularLocation>
    <subcellularLocation>
        <location evidence="7">Membrane</location>
        <topology evidence="7">Multi-pass membrane protein</topology>
    </subcellularLocation>
</comment>
<sequence length="613" mass="63528">MAHTAVNLLPFLVALPIVVACVLIALGSRLPHTALDALAICCALAVTACAGLVLAQAAGGRTVSWQGAWQPARGLGVGIPLVADAMSGGLAVLIGGLVSCALLFSRRHYPAVHGYFHALMLLFLAGMEGFCLSGDVFDMFVFFELMGAVAYALTGLKIEDPTSVQGGLNFAIVNSLGAYLSLAGVGILYSRFGQLGLPQLGRLLAGRRPDALVVAAFVLILTGFLVKAALVPFHFWLADAHAVALAPVCVLFSGVMVELGLYGAARVYWVVFSSSLPHDDIRRAFLVLGTLTALAGSLMCFLQRHLKRLLAYSTIAHVGLFTLGFACLDADGTAGSALYAVGHAGVKGALFLLVGILLARHGNVDEFALHGRGGKAGPATWLYFAAALGLAGLPPFGTGLGKIVAEDALAAAGYPWAPAVFVLVSAVTGAAVLRAGMRVHFGWGPVREDDDGDGSGERTTGSQEERETEPLHTVPRTMFIAITVLVLGSLVLGLLPHSGTAFGHAAEAFTDQAAYIARALSLPAPPRTPTPLHTDWTASGVGLDVLSVALAVALAAQAVWGPRPLRDAHPLTRAASATRAALRRLHSGHVGDYVAWLTVGVVALAALVGLPLL</sequence>